<evidence type="ECO:0000256" key="23">
    <source>
        <dbReference type="SAM" id="MobiDB-lite"/>
    </source>
</evidence>
<dbReference type="PANTHER" id="PTHR42705">
    <property type="entry name" value="BIFUNCTIONAL NON-HOMOLOGOUS END JOINING PROTEIN LIGD"/>
    <property type="match status" value="1"/>
</dbReference>
<dbReference type="GO" id="GO:0006310">
    <property type="term" value="P:DNA recombination"/>
    <property type="evidence" value="ECO:0007669"/>
    <property type="project" value="UniProtKB-KW"/>
</dbReference>
<dbReference type="Gene3D" id="3.90.920.10">
    <property type="entry name" value="DNA primase, PRIM domain"/>
    <property type="match status" value="1"/>
</dbReference>
<evidence type="ECO:0000256" key="2">
    <source>
        <dbReference type="ARBA" id="ARBA00012727"/>
    </source>
</evidence>
<dbReference type="InterPro" id="IPR012310">
    <property type="entry name" value="DNA_ligase_ATP-dep_cent"/>
</dbReference>
<evidence type="ECO:0000256" key="18">
    <source>
        <dbReference type="ARBA" id="ARBA00023268"/>
    </source>
</evidence>
<evidence type="ECO:0000256" key="13">
    <source>
        <dbReference type="ARBA" id="ARBA00022932"/>
    </source>
</evidence>
<dbReference type="AlphaFoldDB" id="A0A931LVG0"/>
<keyword evidence="12" id="KW-0067">ATP-binding</keyword>
<dbReference type="GO" id="GO:0006281">
    <property type="term" value="P:DNA repair"/>
    <property type="evidence" value="ECO:0007669"/>
    <property type="project" value="UniProtKB-KW"/>
</dbReference>
<dbReference type="InterPro" id="IPR012340">
    <property type="entry name" value="NA-bd_OB-fold"/>
</dbReference>
<dbReference type="GO" id="GO:0003887">
    <property type="term" value="F:DNA-directed DNA polymerase activity"/>
    <property type="evidence" value="ECO:0007669"/>
    <property type="project" value="UniProtKB-KW"/>
</dbReference>
<dbReference type="SUPFAM" id="SSF50249">
    <property type="entry name" value="Nucleic acid-binding proteins"/>
    <property type="match status" value="1"/>
</dbReference>
<evidence type="ECO:0000256" key="15">
    <source>
        <dbReference type="ARBA" id="ARBA00023172"/>
    </source>
</evidence>
<feature type="compositionally biased region" description="Basic and acidic residues" evidence="23">
    <location>
        <begin position="1"/>
        <end position="10"/>
    </location>
</feature>
<evidence type="ECO:0000313" key="26">
    <source>
        <dbReference type="Proteomes" id="UP000727962"/>
    </source>
</evidence>
<comment type="catalytic activity">
    <reaction evidence="20">
        <text>ATP + (deoxyribonucleotide)n-3'-hydroxyl + 5'-phospho-(deoxyribonucleotide)m = (deoxyribonucleotide)n+m + AMP + diphosphate.</text>
        <dbReference type="EC" id="6.5.1.1"/>
    </reaction>
</comment>
<evidence type="ECO:0000256" key="19">
    <source>
        <dbReference type="ARBA" id="ARBA00029943"/>
    </source>
</evidence>
<dbReference type="InterPro" id="IPR012309">
    <property type="entry name" value="DNA_ligase_ATP-dep_C"/>
</dbReference>
<protein>
    <recommendedName>
        <fullName evidence="2">DNA ligase (ATP)</fullName>
        <ecNumber evidence="2">6.5.1.1</ecNumber>
    </recommendedName>
    <alternativeName>
        <fullName evidence="19">NHEJ DNA polymerase</fullName>
    </alternativeName>
</protein>
<dbReference type="PANTHER" id="PTHR42705:SF2">
    <property type="entry name" value="BIFUNCTIONAL NON-HOMOLOGOUS END JOINING PROTEIN LIGD"/>
    <property type="match status" value="1"/>
</dbReference>
<keyword evidence="10" id="KW-0378">Hydrolase</keyword>
<evidence type="ECO:0000256" key="6">
    <source>
        <dbReference type="ARBA" id="ARBA00022722"/>
    </source>
</evidence>
<keyword evidence="9" id="KW-0227">DNA damage</keyword>
<evidence type="ECO:0000256" key="1">
    <source>
        <dbReference type="ARBA" id="ARBA00001936"/>
    </source>
</evidence>
<dbReference type="NCBIfam" id="TIGR02779">
    <property type="entry name" value="NHEJ_ligase_lig"/>
    <property type="match status" value="1"/>
</dbReference>
<reference evidence="25" key="1">
    <citation type="submission" date="2020-07" db="EMBL/GenBank/DDBJ databases">
        <title>Huge and variable diversity of episymbiotic CPR bacteria and DPANN archaea in groundwater ecosystems.</title>
        <authorList>
            <person name="He C.Y."/>
            <person name="Keren R."/>
            <person name="Whittaker M."/>
            <person name="Farag I.F."/>
            <person name="Doudna J."/>
            <person name="Cate J.H.D."/>
            <person name="Banfield J.F."/>
        </authorList>
    </citation>
    <scope>NUCLEOTIDE SEQUENCE</scope>
    <source>
        <strain evidence="25">NC_groundwater_17_Pr7_B-0.1um_64_12</strain>
    </source>
</reference>
<evidence type="ECO:0000256" key="3">
    <source>
        <dbReference type="ARBA" id="ARBA00022598"/>
    </source>
</evidence>
<dbReference type="GO" id="GO:0046872">
    <property type="term" value="F:metal ion binding"/>
    <property type="evidence" value="ECO:0007669"/>
    <property type="project" value="UniProtKB-KW"/>
</dbReference>
<evidence type="ECO:0000256" key="7">
    <source>
        <dbReference type="ARBA" id="ARBA00022723"/>
    </source>
</evidence>
<accession>A0A931LVG0</accession>
<dbReference type="CDD" id="cd07906">
    <property type="entry name" value="Adenylation_DNA_ligase_LigD_LigC"/>
    <property type="match status" value="1"/>
</dbReference>
<dbReference type="Proteomes" id="UP000727962">
    <property type="component" value="Unassembled WGS sequence"/>
</dbReference>
<dbReference type="InterPro" id="IPR016059">
    <property type="entry name" value="DNA_ligase_ATP-dep_CS"/>
</dbReference>
<evidence type="ECO:0000256" key="17">
    <source>
        <dbReference type="ARBA" id="ARBA00023211"/>
    </source>
</evidence>
<keyword evidence="18" id="KW-0511">Multifunctional enzyme</keyword>
<evidence type="ECO:0000256" key="16">
    <source>
        <dbReference type="ARBA" id="ARBA00023204"/>
    </source>
</evidence>
<evidence type="ECO:0000256" key="11">
    <source>
        <dbReference type="ARBA" id="ARBA00022839"/>
    </source>
</evidence>
<dbReference type="GO" id="GO:0004527">
    <property type="term" value="F:exonuclease activity"/>
    <property type="evidence" value="ECO:0007669"/>
    <property type="project" value="UniProtKB-KW"/>
</dbReference>
<organism evidence="25 26">
    <name type="scientific">Fimbriimonas ginsengisoli</name>
    <dbReference type="NCBI Taxonomy" id="1005039"/>
    <lineage>
        <taxon>Bacteria</taxon>
        <taxon>Bacillati</taxon>
        <taxon>Armatimonadota</taxon>
        <taxon>Fimbriimonadia</taxon>
        <taxon>Fimbriimonadales</taxon>
        <taxon>Fimbriimonadaceae</taxon>
        <taxon>Fimbriimonas</taxon>
    </lineage>
</organism>
<comment type="caution">
    <text evidence="25">The sequence shown here is derived from an EMBL/GenBank/DDBJ whole genome shotgun (WGS) entry which is preliminary data.</text>
</comment>
<evidence type="ECO:0000259" key="24">
    <source>
        <dbReference type="PROSITE" id="PS50160"/>
    </source>
</evidence>
<evidence type="ECO:0000256" key="9">
    <source>
        <dbReference type="ARBA" id="ARBA00022763"/>
    </source>
</evidence>
<dbReference type="CDD" id="cd04861">
    <property type="entry name" value="LigD_Pol_like"/>
    <property type="match status" value="1"/>
</dbReference>
<keyword evidence="14" id="KW-0238">DNA-binding</keyword>
<sequence length="880" mass="97455">MAESYEEKRSFAVTPEPSGAGEAPGTGPLRFCIQKHAARRLHYDLRLELDGALVSWAVPKGPSLDPQDKHLAVKVEDHPLSYTGFEGQIPKGEYGAGEMIVWDEGVYSPDEGGKLSFDDRDEAQARMRDELAKGKLSITLRGKKLAGSWTLVKTARGPNEWLLIKHQDEHASSTRKVLDEGRSVVSGRTIEDVRAGRAAPAQGLDLGGIPGAQKASVPRLISPMLCTEMPKLRDDPGWIFEVKLDGIRVIAIVEDRKARLLSRNGHDITPRFPALAAELSALPHRSLVLDGEVVLYDSRGVPSFQALMERFQLTNPADVMRAERSAPVEYCVFDLLFLDGWDLRQAPLVERRRLMEEAVLRGASLRTLDAFSEHGQMVYDKVRALGFEGVVGKKLDSRYREGVRGPNWIKVKGYHSDDFLVVGYTRGEGSRRSTFGALVLAERDGDRWAYRGNVGGGFSDAQLDEIRALLDATGPGDSPFEPPVKFASPVVWVAPRHWAEVRYMERTREGLLRMPVFLRLRPDLTAPATTGGGDPPADDLSNVREQLGEPKQEFAILVEGETVRFTHMDRELWPAWADQPAITKRLLATYYAKVSSHFIAHLRDRPLSLVRCPDGIAGEHFFQKHWEKGVPDFVERVMLWSSHSGRSVPYLLCNNLATLLWMAQMSVLEIHPWYSRVAADGAASGRHTDFGSSEESIDGSALDYPDFLVVDLDPNVKDDPASQAASFAMTVDVALGLKEMLDGLGIPGFLKTSGKSGLHIYLPIERNVAYDAVRKLAETLGRHLERAMPDKVTMEWTVSKRPEKVFFDHNQNVRGKTLAAAFSPRPVPGAPVSFPIEWSALRLVSPSHFTVLSAPAAVGQAGDPWQTILSSRADLRAMLH</sequence>
<dbReference type="NCBIfam" id="TIGR02778">
    <property type="entry name" value="ligD_pol"/>
    <property type="match status" value="1"/>
</dbReference>
<feature type="domain" description="ATP-dependent DNA ligase family profile" evidence="24">
    <location>
        <begin position="321"/>
        <end position="444"/>
    </location>
</feature>
<keyword evidence="7" id="KW-0479">Metal-binding</keyword>
<keyword evidence="6" id="KW-0540">Nuclease</keyword>
<keyword evidence="8" id="KW-0547">Nucleotide-binding</keyword>
<evidence type="ECO:0000256" key="21">
    <source>
        <dbReference type="ARBA" id="ARBA00049981"/>
    </source>
</evidence>
<dbReference type="Gene3D" id="3.30.470.30">
    <property type="entry name" value="DNA ligase/mRNA capping enzyme"/>
    <property type="match status" value="1"/>
</dbReference>
<evidence type="ECO:0000256" key="8">
    <source>
        <dbReference type="ARBA" id="ARBA00022741"/>
    </source>
</evidence>
<dbReference type="InterPro" id="IPR014144">
    <property type="entry name" value="LigD_PE_domain"/>
</dbReference>
<proteinExistence type="inferred from homology"/>
<dbReference type="Gene3D" id="3.30.1490.70">
    <property type="match status" value="1"/>
</dbReference>
<dbReference type="Pfam" id="PF01068">
    <property type="entry name" value="DNA_ligase_A_M"/>
    <property type="match status" value="1"/>
</dbReference>
<dbReference type="InterPro" id="IPR052171">
    <property type="entry name" value="NHEJ_LigD"/>
</dbReference>
<keyword evidence="5" id="KW-0548">Nucleotidyltransferase</keyword>
<dbReference type="PROSITE" id="PS50160">
    <property type="entry name" value="DNA_LIGASE_A3"/>
    <property type="match status" value="1"/>
</dbReference>
<dbReference type="Gene3D" id="2.40.50.140">
    <property type="entry name" value="Nucleic acid-binding proteins"/>
    <property type="match status" value="1"/>
</dbReference>
<dbReference type="GO" id="GO:0003910">
    <property type="term" value="F:DNA ligase (ATP) activity"/>
    <property type="evidence" value="ECO:0007669"/>
    <property type="project" value="UniProtKB-EC"/>
</dbReference>
<evidence type="ECO:0000256" key="10">
    <source>
        <dbReference type="ARBA" id="ARBA00022801"/>
    </source>
</evidence>
<keyword evidence="15" id="KW-0233">DNA recombination</keyword>
<dbReference type="SUPFAM" id="SSF56091">
    <property type="entry name" value="DNA ligase/mRNA capping enzyme, catalytic domain"/>
    <property type="match status" value="1"/>
</dbReference>
<dbReference type="EC" id="6.5.1.1" evidence="2"/>
<keyword evidence="11" id="KW-0269">Exonuclease</keyword>
<dbReference type="Pfam" id="PF04679">
    <property type="entry name" value="DNA_ligase_A_C"/>
    <property type="match status" value="1"/>
</dbReference>
<evidence type="ECO:0000313" key="25">
    <source>
        <dbReference type="EMBL" id="MBI1756939.1"/>
    </source>
</evidence>
<dbReference type="GO" id="GO:0003677">
    <property type="term" value="F:DNA binding"/>
    <property type="evidence" value="ECO:0007669"/>
    <property type="project" value="UniProtKB-KW"/>
</dbReference>
<comment type="cofactor">
    <cofactor evidence="1">
        <name>Mn(2+)</name>
        <dbReference type="ChEBI" id="CHEBI:29035"/>
    </cofactor>
</comment>
<comment type="similarity">
    <text evidence="22">In the N-terminal section; belongs to the LigD polymerase family.</text>
</comment>
<evidence type="ECO:0000256" key="14">
    <source>
        <dbReference type="ARBA" id="ARBA00023125"/>
    </source>
</evidence>
<evidence type="ECO:0000256" key="20">
    <source>
        <dbReference type="ARBA" id="ARBA00034003"/>
    </source>
</evidence>
<keyword evidence="13" id="KW-0239">DNA-directed DNA polymerase</keyword>
<evidence type="ECO:0000256" key="4">
    <source>
        <dbReference type="ARBA" id="ARBA00022679"/>
    </source>
</evidence>
<keyword evidence="17" id="KW-0464">Manganese</keyword>
<evidence type="ECO:0000256" key="5">
    <source>
        <dbReference type="ARBA" id="ARBA00022695"/>
    </source>
</evidence>
<evidence type="ECO:0000256" key="12">
    <source>
        <dbReference type="ARBA" id="ARBA00022840"/>
    </source>
</evidence>
<keyword evidence="3 25" id="KW-0436">Ligase</keyword>
<gene>
    <name evidence="25" type="ORF">HYR64_07525</name>
</gene>
<dbReference type="InterPro" id="IPR014146">
    <property type="entry name" value="LigD_ligase_dom"/>
</dbReference>
<dbReference type="GO" id="GO:0005524">
    <property type="term" value="F:ATP binding"/>
    <property type="evidence" value="ECO:0007669"/>
    <property type="project" value="UniProtKB-KW"/>
</dbReference>
<dbReference type="Pfam" id="PF21686">
    <property type="entry name" value="LigD_Prim-Pol"/>
    <property type="match status" value="1"/>
</dbReference>
<feature type="region of interest" description="Disordered" evidence="23">
    <location>
        <begin position="1"/>
        <end position="25"/>
    </location>
</feature>
<evidence type="ECO:0000256" key="22">
    <source>
        <dbReference type="ARBA" id="ARBA00049990"/>
    </source>
</evidence>
<dbReference type="Pfam" id="PF13298">
    <property type="entry name" value="LigD_N"/>
    <property type="match status" value="1"/>
</dbReference>
<dbReference type="EMBL" id="JACOSL010000045">
    <property type="protein sequence ID" value="MBI1756939.1"/>
    <property type="molecule type" value="Genomic_DNA"/>
</dbReference>
<keyword evidence="16" id="KW-0234">DNA repair</keyword>
<dbReference type="CDD" id="cd07971">
    <property type="entry name" value="OBF_DNA_ligase_LigD"/>
    <property type="match status" value="1"/>
</dbReference>
<dbReference type="InterPro" id="IPR014145">
    <property type="entry name" value="LigD_pol_dom"/>
</dbReference>
<comment type="similarity">
    <text evidence="21">In the C-terminal section; belongs to the ATP-dependent DNA ligase family.</text>
</comment>
<dbReference type="PROSITE" id="PS00697">
    <property type="entry name" value="DNA_LIGASE_A1"/>
    <property type="match status" value="1"/>
</dbReference>
<name>A0A931LVG0_FIMGI</name>
<dbReference type="NCBIfam" id="TIGR02777">
    <property type="entry name" value="LigD_PE_dom"/>
    <property type="match status" value="1"/>
</dbReference>
<keyword evidence="4" id="KW-0808">Transferase</keyword>